<comment type="caution">
    <text evidence="2">The sequence shown here is derived from an EMBL/GenBank/DDBJ whole genome shotgun (WGS) entry which is preliminary data.</text>
</comment>
<dbReference type="EMBL" id="JBHSWU010001162">
    <property type="protein sequence ID" value="MFC6726500.1"/>
    <property type="molecule type" value="Genomic_DNA"/>
</dbReference>
<dbReference type="PANTHER" id="PTHR42808">
    <property type="entry name" value="HYDROXYSTEROID DEHYDROGENASE-LIKE PROTEIN 2"/>
    <property type="match status" value="1"/>
</dbReference>
<dbReference type="AlphaFoldDB" id="A0ABD5S4A3"/>
<dbReference type="Gene3D" id="3.40.50.720">
    <property type="entry name" value="NAD(P)-binding Rossmann-like Domain"/>
    <property type="match status" value="1"/>
</dbReference>
<keyword evidence="3" id="KW-1185">Reference proteome</keyword>
<gene>
    <name evidence="2" type="ORF">ACFQE1_19460</name>
</gene>
<dbReference type="PANTHER" id="PTHR42808:SF3">
    <property type="entry name" value="HYDROXYSTEROID DEHYDROGENASE-LIKE PROTEIN 2"/>
    <property type="match status" value="1"/>
</dbReference>
<reference evidence="2 3" key="1">
    <citation type="journal article" date="2019" name="Int. J. Syst. Evol. Microbiol.">
        <title>The Global Catalogue of Microorganisms (GCM) 10K type strain sequencing project: providing services to taxonomists for standard genome sequencing and annotation.</title>
        <authorList>
            <consortium name="The Broad Institute Genomics Platform"/>
            <consortium name="The Broad Institute Genome Sequencing Center for Infectious Disease"/>
            <person name="Wu L."/>
            <person name="Ma J."/>
        </authorList>
    </citation>
    <scope>NUCLEOTIDE SEQUENCE [LARGE SCALE GENOMIC DNA]</scope>
    <source>
        <strain evidence="2 3">NBRC 111368</strain>
    </source>
</reference>
<name>A0ABD5S4A3_9EURY</name>
<evidence type="ECO:0000313" key="3">
    <source>
        <dbReference type="Proteomes" id="UP001596328"/>
    </source>
</evidence>
<evidence type="ECO:0000313" key="2">
    <source>
        <dbReference type="EMBL" id="MFC6726500.1"/>
    </source>
</evidence>
<dbReference type="InterPro" id="IPR051935">
    <property type="entry name" value="HSDL2"/>
</dbReference>
<dbReference type="Proteomes" id="UP001596328">
    <property type="component" value="Unassembled WGS sequence"/>
</dbReference>
<feature type="region of interest" description="Disordered" evidence="1">
    <location>
        <begin position="79"/>
        <end position="98"/>
    </location>
</feature>
<evidence type="ECO:0000256" key="1">
    <source>
        <dbReference type="SAM" id="MobiDB-lite"/>
    </source>
</evidence>
<organism evidence="2 3">
    <name type="scientific">Halobium palmae</name>
    <dbReference type="NCBI Taxonomy" id="1776492"/>
    <lineage>
        <taxon>Archaea</taxon>
        <taxon>Methanobacteriati</taxon>
        <taxon>Methanobacteriota</taxon>
        <taxon>Stenosarchaea group</taxon>
        <taxon>Halobacteria</taxon>
        <taxon>Halobacteriales</taxon>
        <taxon>Haloferacaceae</taxon>
        <taxon>Halobium</taxon>
    </lineage>
</organism>
<feature type="non-terminal residue" evidence="2">
    <location>
        <position position="1"/>
    </location>
</feature>
<protein>
    <submittedName>
        <fullName evidence="2">Short chain dehydrogenase</fullName>
    </submittedName>
</protein>
<proteinExistence type="predicted"/>
<sequence length="98" mass="10740">VAANALWPVAAIETEATRHFEMGQPEDWRTPEVVADATLELLSRDPDSFTGNAVYDEDVLREAGVDDFSEYAVVEGTEPGPNSALLFDPAFDPDADRR</sequence>
<accession>A0ABD5S4A3</accession>